<dbReference type="InterPro" id="IPR036629">
    <property type="entry name" value="YjbJ_sf"/>
</dbReference>
<keyword evidence="5" id="KW-1185">Reference proteome</keyword>
<comment type="caution">
    <text evidence="4">The sequence shown here is derived from an EMBL/GenBank/DDBJ whole genome shotgun (WGS) entry which is preliminary data.</text>
</comment>
<reference evidence="4 5" key="1">
    <citation type="submission" date="2016-02" db="EMBL/GenBank/DDBJ databases">
        <authorList>
            <person name="Wen L."/>
            <person name="He K."/>
            <person name="Yang H."/>
        </authorList>
    </citation>
    <scope>NUCLEOTIDE SEQUENCE [LARGE SCALE GENOMIC DNA]</scope>
    <source>
        <strain evidence="4 5">TSA40</strain>
    </source>
</reference>
<feature type="compositionally biased region" description="Basic and acidic residues" evidence="2">
    <location>
        <begin position="9"/>
        <end position="43"/>
    </location>
</feature>
<dbReference type="Proteomes" id="UP000197535">
    <property type="component" value="Unassembled WGS sequence"/>
</dbReference>
<dbReference type="Gene3D" id="1.10.1470.10">
    <property type="entry name" value="YjbJ"/>
    <property type="match status" value="1"/>
</dbReference>
<organism evidence="4 5">
    <name type="scientific">Noviherbaspirillum denitrificans</name>
    <dbReference type="NCBI Taxonomy" id="1968433"/>
    <lineage>
        <taxon>Bacteria</taxon>
        <taxon>Pseudomonadati</taxon>
        <taxon>Pseudomonadota</taxon>
        <taxon>Betaproteobacteria</taxon>
        <taxon>Burkholderiales</taxon>
        <taxon>Oxalobacteraceae</taxon>
        <taxon>Noviherbaspirillum</taxon>
    </lineage>
</organism>
<feature type="compositionally biased region" description="Basic and acidic residues" evidence="2">
    <location>
        <begin position="56"/>
        <end position="67"/>
    </location>
</feature>
<dbReference type="InterPro" id="IPR008462">
    <property type="entry name" value="CsbD"/>
</dbReference>
<proteinExistence type="inferred from homology"/>
<sequence>MNRNQVEGGIKDAAGKVQRKFGEMVGDEHHEAEGMEKQAEGKTQKTTGDVTNAVDRATDKVRDAFKK</sequence>
<dbReference type="SUPFAM" id="SSF69047">
    <property type="entry name" value="Hypothetical protein YjbJ"/>
    <property type="match status" value="1"/>
</dbReference>
<dbReference type="OrthoDB" id="8564562at2"/>
<dbReference type="AlphaFoldDB" id="A0A254TJR6"/>
<comment type="similarity">
    <text evidence="1">Belongs to the UPF0337 (CsbD) family.</text>
</comment>
<evidence type="ECO:0000256" key="2">
    <source>
        <dbReference type="SAM" id="MobiDB-lite"/>
    </source>
</evidence>
<evidence type="ECO:0000313" key="4">
    <source>
        <dbReference type="EMBL" id="OWW19948.1"/>
    </source>
</evidence>
<dbReference type="Pfam" id="PF05532">
    <property type="entry name" value="CsbD"/>
    <property type="match status" value="1"/>
</dbReference>
<evidence type="ECO:0000256" key="1">
    <source>
        <dbReference type="ARBA" id="ARBA00009129"/>
    </source>
</evidence>
<gene>
    <name evidence="4" type="ORF">AYR66_10975</name>
</gene>
<feature type="domain" description="CsbD-like" evidence="3">
    <location>
        <begin position="4"/>
        <end position="55"/>
    </location>
</feature>
<dbReference type="RefSeq" id="WP_088706845.1">
    <property type="nucleotide sequence ID" value="NZ_LSTO01000001.1"/>
</dbReference>
<accession>A0A254TJR6</accession>
<evidence type="ECO:0000259" key="3">
    <source>
        <dbReference type="Pfam" id="PF05532"/>
    </source>
</evidence>
<protein>
    <recommendedName>
        <fullName evidence="3">CsbD-like domain-containing protein</fullName>
    </recommendedName>
</protein>
<dbReference type="EMBL" id="LSTO01000001">
    <property type="protein sequence ID" value="OWW19948.1"/>
    <property type="molecule type" value="Genomic_DNA"/>
</dbReference>
<evidence type="ECO:0000313" key="5">
    <source>
        <dbReference type="Proteomes" id="UP000197535"/>
    </source>
</evidence>
<name>A0A254TJR6_9BURK</name>
<feature type="region of interest" description="Disordered" evidence="2">
    <location>
        <begin position="1"/>
        <end position="67"/>
    </location>
</feature>